<proteinExistence type="predicted"/>
<evidence type="ECO:0000313" key="2">
    <source>
        <dbReference type="Proteomes" id="UP000634136"/>
    </source>
</evidence>
<reference evidence="1" key="1">
    <citation type="submission" date="2020-09" db="EMBL/GenBank/DDBJ databases">
        <title>Genome-Enabled Discovery of Anthraquinone Biosynthesis in Senna tora.</title>
        <authorList>
            <person name="Kang S.-H."/>
            <person name="Pandey R.P."/>
            <person name="Lee C.-M."/>
            <person name="Sim J.-S."/>
            <person name="Jeong J.-T."/>
            <person name="Choi B.-S."/>
            <person name="Jung M."/>
            <person name="Ginzburg D."/>
            <person name="Zhao K."/>
            <person name="Won S.Y."/>
            <person name="Oh T.-J."/>
            <person name="Yu Y."/>
            <person name="Kim N.-H."/>
            <person name="Lee O.R."/>
            <person name="Lee T.-H."/>
            <person name="Bashyal P."/>
            <person name="Kim T.-S."/>
            <person name="Lee W.-H."/>
            <person name="Kawkins C."/>
            <person name="Kim C.-K."/>
            <person name="Kim J.S."/>
            <person name="Ahn B.O."/>
            <person name="Rhee S.Y."/>
            <person name="Sohng J.K."/>
        </authorList>
    </citation>
    <scope>NUCLEOTIDE SEQUENCE</scope>
    <source>
        <tissue evidence="1">Leaf</tissue>
    </source>
</reference>
<dbReference type="EMBL" id="JAAIUW010000003">
    <property type="protein sequence ID" value="KAF7839138.1"/>
    <property type="molecule type" value="Genomic_DNA"/>
</dbReference>
<evidence type="ECO:0000313" key="1">
    <source>
        <dbReference type="EMBL" id="KAF7839138.1"/>
    </source>
</evidence>
<sequence length="50" mass="5976">MGLVIAWKECEVMYKHIFNPKSPLNLKRLEEVQVKRVVSHLSQMDRFALY</sequence>
<dbReference type="Proteomes" id="UP000634136">
    <property type="component" value="Unassembled WGS sequence"/>
</dbReference>
<keyword evidence="2" id="KW-1185">Reference proteome</keyword>
<gene>
    <name evidence="1" type="ORF">G2W53_007620</name>
</gene>
<organism evidence="1 2">
    <name type="scientific">Senna tora</name>
    <dbReference type="NCBI Taxonomy" id="362788"/>
    <lineage>
        <taxon>Eukaryota</taxon>
        <taxon>Viridiplantae</taxon>
        <taxon>Streptophyta</taxon>
        <taxon>Embryophyta</taxon>
        <taxon>Tracheophyta</taxon>
        <taxon>Spermatophyta</taxon>
        <taxon>Magnoliopsida</taxon>
        <taxon>eudicotyledons</taxon>
        <taxon>Gunneridae</taxon>
        <taxon>Pentapetalae</taxon>
        <taxon>rosids</taxon>
        <taxon>fabids</taxon>
        <taxon>Fabales</taxon>
        <taxon>Fabaceae</taxon>
        <taxon>Caesalpinioideae</taxon>
        <taxon>Cassia clade</taxon>
        <taxon>Senna</taxon>
    </lineage>
</organism>
<comment type="caution">
    <text evidence="1">The sequence shown here is derived from an EMBL/GenBank/DDBJ whole genome shotgun (WGS) entry which is preliminary data.</text>
</comment>
<protein>
    <submittedName>
        <fullName evidence="1">Uncharacterized protein</fullName>
    </submittedName>
</protein>
<dbReference type="AlphaFoldDB" id="A0A834X5Q1"/>
<name>A0A834X5Q1_9FABA</name>
<accession>A0A834X5Q1</accession>